<dbReference type="PANTHER" id="PTHR28556">
    <property type="entry name" value="TRANSMEMBRANE PROTEIN 106B"/>
    <property type="match status" value="1"/>
</dbReference>
<sequence>MNSVQKRLQNWTSSLRNRVSRQTEESETNDSAPILPDNQHPTSISPSTDQYHELMNGSVPCPSCGGSGRIPKELEETLVALIPMSDDRLKPKKTVMYVTIGILACVIIASFFIYVFLPRTVLLTTDSYPIEVVNVFDLDNQTQSHIEFYFSNAVNVTNSNYFPVEVVNVSATIISKFQPWSMDIVGNGFNTTELRISPFGGNKQQIWFNNTVSLKGVVAI</sequence>
<dbReference type="Proteomes" id="UP000887577">
    <property type="component" value="Unplaced"/>
</dbReference>
<keyword evidence="2" id="KW-0472">Membrane</keyword>
<keyword evidence="2" id="KW-1133">Transmembrane helix</keyword>
<feature type="compositionally biased region" description="Polar residues" evidence="1">
    <location>
        <begin position="39"/>
        <end position="49"/>
    </location>
</feature>
<evidence type="ECO:0000256" key="2">
    <source>
        <dbReference type="SAM" id="Phobius"/>
    </source>
</evidence>
<dbReference type="InterPro" id="IPR009790">
    <property type="entry name" value="TMEM106"/>
</dbReference>
<keyword evidence="4" id="KW-1185">Reference proteome</keyword>
<name>A0A914YFN9_9BILA</name>
<proteinExistence type="predicted"/>
<feature type="domain" description="Transmembrane protein 106 N-terminal" evidence="3">
    <location>
        <begin position="54"/>
        <end position="94"/>
    </location>
</feature>
<reference evidence="5" key="1">
    <citation type="submission" date="2022-11" db="UniProtKB">
        <authorList>
            <consortium name="WormBaseParasite"/>
        </authorList>
    </citation>
    <scope>IDENTIFICATION</scope>
</reference>
<dbReference type="WBParaSite" id="PSU_v2.g18130.t1">
    <property type="protein sequence ID" value="PSU_v2.g18130.t1"/>
    <property type="gene ID" value="PSU_v2.g18130"/>
</dbReference>
<dbReference type="AlphaFoldDB" id="A0A914YFN9"/>
<protein>
    <submittedName>
        <fullName evidence="5">Transmembrane protein</fullName>
    </submittedName>
</protein>
<feature type="compositionally biased region" description="Polar residues" evidence="1">
    <location>
        <begin position="1"/>
        <end position="17"/>
    </location>
</feature>
<dbReference type="PANTHER" id="PTHR28556:SF4">
    <property type="entry name" value="TRANSMEMBRANE PROTEIN 106A"/>
    <property type="match status" value="1"/>
</dbReference>
<evidence type="ECO:0000313" key="5">
    <source>
        <dbReference type="WBParaSite" id="PSU_v2.g18130.t1"/>
    </source>
</evidence>
<evidence type="ECO:0000259" key="3">
    <source>
        <dbReference type="Pfam" id="PF21002"/>
    </source>
</evidence>
<feature type="transmembrane region" description="Helical" evidence="2">
    <location>
        <begin position="94"/>
        <end position="117"/>
    </location>
</feature>
<evidence type="ECO:0000313" key="4">
    <source>
        <dbReference type="Proteomes" id="UP000887577"/>
    </source>
</evidence>
<feature type="region of interest" description="Disordered" evidence="1">
    <location>
        <begin position="1"/>
        <end position="49"/>
    </location>
</feature>
<evidence type="ECO:0000256" key="1">
    <source>
        <dbReference type="SAM" id="MobiDB-lite"/>
    </source>
</evidence>
<dbReference type="InterPro" id="IPR048511">
    <property type="entry name" value="TMEM106_N"/>
</dbReference>
<keyword evidence="2" id="KW-0812">Transmembrane</keyword>
<organism evidence="4 5">
    <name type="scientific">Panagrolaimus superbus</name>
    <dbReference type="NCBI Taxonomy" id="310955"/>
    <lineage>
        <taxon>Eukaryota</taxon>
        <taxon>Metazoa</taxon>
        <taxon>Ecdysozoa</taxon>
        <taxon>Nematoda</taxon>
        <taxon>Chromadorea</taxon>
        <taxon>Rhabditida</taxon>
        <taxon>Tylenchina</taxon>
        <taxon>Panagrolaimomorpha</taxon>
        <taxon>Panagrolaimoidea</taxon>
        <taxon>Panagrolaimidae</taxon>
        <taxon>Panagrolaimus</taxon>
    </lineage>
</organism>
<dbReference type="Pfam" id="PF21002">
    <property type="entry name" value="TMEM106_N"/>
    <property type="match status" value="1"/>
</dbReference>
<accession>A0A914YFN9</accession>